<name>A0A5C6ZKH7_9FLAO</name>
<protein>
    <submittedName>
        <fullName evidence="1">Uncharacterized protein</fullName>
    </submittedName>
</protein>
<organism evidence="1 2">
    <name type="scientific">Subsaximicrobium wynnwilliamsii</name>
    <dbReference type="NCBI Taxonomy" id="291179"/>
    <lineage>
        <taxon>Bacteria</taxon>
        <taxon>Pseudomonadati</taxon>
        <taxon>Bacteroidota</taxon>
        <taxon>Flavobacteriia</taxon>
        <taxon>Flavobacteriales</taxon>
        <taxon>Flavobacteriaceae</taxon>
        <taxon>Subsaximicrobium</taxon>
    </lineage>
</organism>
<dbReference type="RefSeq" id="WP_147086023.1">
    <property type="nucleotide sequence ID" value="NZ_VORM01000019.1"/>
</dbReference>
<dbReference type="Proteomes" id="UP000321578">
    <property type="component" value="Unassembled WGS sequence"/>
</dbReference>
<sequence length="67" mass="7486">MKKNQIALPIDKINSSSMFSYGNKKIPDNFASGIYLVFLRISFQILIRAAVAAIEKFALSQLSHLRG</sequence>
<dbReference type="AlphaFoldDB" id="A0A5C6ZKH7"/>
<keyword evidence="2" id="KW-1185">Reference proteome</keyword>
<comment type="caution">
    <text evidence="1">The sequence shown here is derived from an EMBL/GenBank/DDBJ whole genome shotgun (WGS) entry which is preliminary data.</text>
</comment>
<accession>A0A5C6ZKH7</accession>
<reference evidence="1 2" key="1">
    <citation type="submission" date="2019-08" db="EMBL/GenBank/DDBJ databases">
        <title>Genomes of Subsaximicrobium wynnwilliamsii strains.</title>
        <authorList>
            <person name="Bowman J.P."/>
        </authorList>
    </citation>
    <scope>NUCLEOTIDE SEQUENCE [LARGE SCALE GENOMIC DNA]</scope>
    <source>
        <strain evidence="1 2">2-80-2</strain>
    </source>
</reference>
<evidence type="ECO:0000313" key="1">
    <source>
        <dbReference type="EMBL" id="TXD89665.1"/>
    </source>
</evidence>
<dbReference type="EMBL" id="VORO01000006">
    <property type="protein sequence ID" value="TXD89665.1"/>
    <property type="molecule type" value="Genomic_DNA"/>
</dbReference>
<gene>
    <name evidence="1" type="ORF">ESY86_07735</name>
</gene>
<proteinExistence type="predicted"/>
<evidence type="ECO:0000313" key="2">
    <source>
        <dbReference type="Proteomes" id="UP000321578"/>
    </source>
</evidence>